<dbReference type="PANTHER" id="PTHR22594">
    <property type="entry name" value="ASPARTYL/LYSYL-TRNA SYNTHETASE"/>
    <property type="match status" value="1"/>
</dbReference>
<dbReference type="Gene3D" id="3.30.1360.30">
    <property type="entry name" value="GAD-like domain"/>
    <property type="match status" value="1"/>
</dbReference>
<organism evidence="9 10">
    <name type="scientific">Acetomicrobium flavidum</name>
    <dbReference type="NCBI Taxonomy" id="49896"/>
    <lineage>
        <taxon>Bacteria</taxon>
        <taxon>Thermotogati</taxon>
        <taxon>Synergistota</taxon>
        <taxon>Synergistia</taxon>
        <taxon>Synergistales</taxon>
        <taxon>Acetomicrobiaceae</taxon>
        <taxon>Acetomicrobium</taxon>
    </lineage>
</organism>
<keyword evidence="10" id="KW-1185">Reference proteome</keyword>
<dbReference type="Gene3D" id="3.30.930.10">
    <property type="entry name" value="Bira Bifunctional Protein, Domain 2"/>
    <property type="match status" value="1"/>
</dbReference>
<keyword evidence="5 7" id="KW-0648">Protein biosynthesis</keyword>
<keyword evidence="4 7" id="KW-0067">ATP-binding</keyword>
<dbReference type="InterPro" id="IPR004364">
    <property type="entry name" value="Aa-tRNA-synt_II"/>
</dbReference>
<evidence type="ECO:0000256" key="7">
    <source>
        <dbReference type="HAMAP-Rule" id="MF_00044"/>
    </source>
</evidence>
<evidence type="ECO:0000259" key="8">
    <source>
        <dbReference type="PROSITE" id="PS50862"/>
    </source>
</evidence>
<comment type="subcellular location">
    <subcellularLocation>
        <location evidence="7">Cytoplasm</location>
    </subcellularLocation>
</comment>
<evidence type="ECO:0000256" key="4">
    <source>
        <dbReference type="ARBA" id="ARBA00022840"/>
    </source>
</evidence>
<dbReference type="Pfam" id="PF02938">
    <property type="entry name" value="GAD"/>
    <property type="match status" value="1"/>
</dbReference>
<dbReference type="RefSeq" id="WP_074199809.1">
    <property type="nucleotide sequence ID" value="NZ_FSQZ01000001.1"/>
</dbReference>
<feature type="binding site" evidence="7">
    <location>
        <position position="230"/>
    </location>
    <ligand>
        <name>L-aspartate</name>
        <dbReference type="ChEBI" id="CHEBI:29991"/>
    </ligand>
</feature>
<evidence type="ECO:0000256" key="2">
    <source>
        <dbReference type="ARBA" id="ARBA00022598"/>
    </source>
</evidence>
<dbReference type="HAMAP" id="MF_00044">
    <property type="entry name" value="Asp_tRNA_synth_type1"/>
    <property type="match status" value="1"/>
</dbReference>
<proteinExistence type="inferred from homology"/>
<dbReference type="Proteomes" id="UP000185093">
    <property type="component" value="Unassembled WGS sequence"/>
</dbReference>
<comment type="subunit">
    <text evidence="7">Homodimer.</text>
</comment>
<dbReference type="CDD" id="cd00777">
    <property type="entry name" value="AspRS_core"/>
    <property type="match status" value="1"/>
</dbReference>
<feature type="binding site" evidence="7">
    <location>
        <position position="184"/>
    </location>
    <ligand>
        <name>L-aspartate</name>
        <dbReference type="ChEBI" id="CHEBI:29991"/>
    </ligand>
</feature>
<dbReference type="InterPro" id="IPR047089">
    <property type="entry name" value="Asp-tRNA-ligase_1_N"/>
</dbReference>
<dbReference type="InterPro" id="IPR004524">
    <property type="entry name" value="Asp-tRNA-ligase_1"/>
</dbReference>
<feature type="binding site" evidence="7">
    <location>
        <position position="489"/>
    </location>
    <ligand>
        <name>ATP</name>
        <dbReference type="ChEBI" id="CHEBI:30616"/>
    </ligand>
</feature>
<feature type="domain" description="Aminoacyl-transfer RNA synthetases class-II family profile" evidence="8">
    <location>
        <begin position="151"/>
        <end position="562"/>
    </location>
</feature>
<dbReference type="Pfam" id="PF00152">
    <property type="entry name" value="tRNA-synt_2"/>
    <property type="match status" value="1"/>
</dbReference>
<gene>
    <name evidence="7" type="primary">aspS</name>
    <name evidence="9" type="ORF">SAMN05444368_1551</name>
</gene>
<dbReference type="InterPro" id="IPR006195">
    <property type="entry name" value="aa-tRNA-synth_II"/>
</dbReference>
<dbReference type="InterPro" id="IPR002312">
    <property type="entry name" value="Asp/Asn-tRNA-synth_IIb"/>
</dbReference>
<dbReference type="InterPro" id="IPR047090">
    <property type="entry name" value="AspRS_core"/>
</dbReference>
<sequence length="605" mass="68499">MFDAVFDKNWKRTVYCGNINQSYADKPVTINGWVRKRRDLGGIIFLEIWDHTGMVQVVINPENNASVHERAKQLRSEYVVSIKGTIKRRPVGTENPSLATGNFELIAEDLLVLSPAVLPPFDPNDAGMIDENIRLKYRYLDLRREAMQRNLRLRSKAAQYTRSFFTGEGFIEVETPMLTKSTPEGARDYLVPSRVNPGKFYALPQSPQIFKQILMISGVDRYFQIARCFRDEDLRADRQPEFTQIDVEMSFLTEEDIFELVEDYMKGLFKETIGLDIQTPFPRLSYAEAMERFGSDKPDLRIPFELMDLKEVFSGKGIKAFEVGDSGAIKGFVLPGGANLSRQEVGNIEAKAKELGAKGLACFQRGEDLKGPLVKFLDEAGKELLIERSKLSQGEALFVMADTDKRKVCEVMGQLRLELAKKYDLIERDKWAFLWVVDFPLFEWSDTENRYVSVHHPFTAPKNEDLHLLESEPWKARSRAYDIVLNGNEVGGGSIRIHDPRVQESVFKVLGLNEEEALNRFGFLLTALSYGTPPHGGIALGFDRLVMLLAGAKSIRDVIAFPKTQKAQCLLSGAPSYVDEKQLDELHIKVTATEEEDEDDGLQTS</sequence>
<dbReference type="Gene3D" id="2.40.50.140">
    <property type="entry name" value="Nucleic acid-binding proteins"/>
    <property type="match status" value="1"/>
</dbReference>
<dbReference type="EC" id="6.1.1.23" evidence="7"/>
<dbReference type="PRINTS" id="PR01042">
    <property type="entry name" value="TRNASYNTHASP"/>
</dbReference>
<comment type="similarity">
    <text evidence="1 7">Belongs to the class-II aminoacyl-tRNA synthetase family. Type 1 subfamily.</text>
</comment>
<dbReference type="SUPFAM" id="SSF50249">
    <property type="entry name" value="Nucleic acid-binding proteins"/>
    <property type="match status" value="1"/>
</dbReference>
<dbReference type="PANTHER" id="PTHR22594:SF5">
    <property type="entry name" value="ASPARTATE--TRNA LIGASE, MITOCHONDRIAL"/>
    <property type="match status" value="1"/>
</dbReference>
<feature type="binding site" evidence="7">
    <location>
        <begin position="541"/>
        <end position="544"/>
    </location>
    <ligand>
        <name>ATP</name>
        <dbReference type="ChEBI" id="CHEBI:30616"/>
    </ligand>
</feature>
<dbReference type="InterPro" id="IPR029351">
    <property type="entry name" value="GAD_dom"/>
</dbReference>
<dbReference type="SUPFAM" id="SSF55261">
    <property type="entry name" value="GAD domain-like"/>
    <property type="match status" value="1"/>
</dbReference>
<feature type="binding site" evidence="7">
    <location>
        <position position="496"/>
    </location>
    <ligand>
        <name>L-aspartate</name>
        <dbReference type="ChEBI" id="CHEBI:29991"/>
    </ligand>
</feature>
<evidence type="ECO:0000256" key="3">
    <source>
        <dbReference type="ARBA" id="ARBA00022741"/>
    </source>
</evidence>
<evidence type="ECO:0000256" key="6">
    <source>
        <dbReference type="ARBA" id="ARBA00023146"/>
    </source>
</evidence>
<dbReference type="EMBL" id="FSQZ01000001">
    <property type="protein sequence ID" value="SIN72861.1"/>
    <property type="molecule type" value="Genomic_DNA"/>
</dbReference>
<keyword evidence="3 7" id="KW-0547">Nucleotide-binding</keyword>
<reference evidence="9 10" key="1">
    <citation type="submission" date="2016-11" db="EMBL/GenBank/DDBJ databases">
        <authorList>
            <person name="Varghese N."/>
            <person name="Submissions S."/>
        </authorList>
    </citation>
    <scope>NUCLEOTIDE SEQUENCE [LARGE SCALE GENOMIC DNA]</scope>
    <source>
        <strain evidence="9 10">DSM 20664</strain>
    </source>
</reference>
<comment type="catalytic activity">
    <reaction evidence="7">
        <text>tRNA(Asx) + L-aspartate + ATP = L-aspartyl-tRNA(Asx) + AMP + diphosphate</text>
        <dbReference type="Rhea" id="RHEA:18349"/>
        <dbReference type="Rhea" id="RHEA-COMP:9710"/>
        <dbReference type="Rhea" id="RHEA-COMP:9711"/>
        <dbReference type="ChEBI" id="CHEBI:29991"/>
        <dbReference type="ChEBI" id="CHEBI:30616"/>
        <dbReference type="ChEBI" id="CHEBI:33019"/>
        <dbReference type="ChEBI" id="CHEBI:78442"/>
        <dbReference type="ChEBI" id="CHEBI:78516"/>
        <dbReference type="ChEBI" id="CHEBI:456215"/>
        <dbReference type="EC" id="6.1.1.23"/>
    </reaction>
</comment>
<dbReference type="NCBIfam" id="NF001750">
    <property type="entry name" value="PRK00476.1"/>
    <property type="match status" value="1"/>
</dbReference>
<dbReference type="CDD" id="cd04317">
    <property type="entry name" value="EcAspRS_like_N"/>
    <property type="match status" value="1"/>
</dbReference>
<protein>
    <recommendedName>
        <fullName evidence="7">Aspartate--tRNA(Asp/Asn) ligase</fullName>
        <ecNumber evidence="7">6.1.1.23</ecNumber>
    </recommendedName>
    <alternativeName>
        <fullName evidence="7">Aspartyl-tRNA synthetase</fullName>
        <shortName evidence="7">AspRS</shortName>
    </alternativeName>
    <alternativeName>
        <fullName evidence="7">Non-discriminating aspartyl-tRNA synthetase</fullName>
        <shortName evidence="7">ND-AspRS</shortName>
    </alternativeName>
</protein>
<evidence type="ECO:0000256" key="5">
    <source>
        <dbReference type="ARBA" id="ARBA00022917"/>
    </source>
</evidence>
<dbReference type="InterPro" id="IPR004115">
    <property type="entry name" value="GAD-like_sf"/>
</dbReference>
<comment type="function">
    <text evidence="7">Aspartyl-tRNA synthetase with relaxed tRNA specificity since it is able to aspartylate not only its cognate tRNA(Asp) but also tRNA(Asn). Reaction proceeds in two steps: L-aspartate is first activated by ATP to form Asp-AMP and then transferred to the acceptor end of tRNA(Asp/Asn).</text>
</comment>
<feature type="binding site" evidence="7">
    <location>
        <position position="455"/>
    </location>
    <ligand>
        <name>L-aspartate</name>
        <dbReference type="ChEBI" id="CHEBI:29991"/>
    </ligand>
</feature>
<dbReference type="PROSITE" id="PS50862">
    <property type="entry name" value="AA_TRNA_LIGASE_II"/>
    <property type="match status" value="1"/>
</dbReference>
<comment type="caution">
    <text evidence="7">Lacks conserved residue(s) required for the propagation of feature annotation.</text>
</comment>
<dbReference type="InterPro" id="IPR045864">
    <property type="entry name" value="aa-tRNA-synth_II/BPL/LPL"/>
</dbReference>
<feature type="site" description="Important for tRNA non-discrimination" evidence="7">
    <location>
        <position position="92"/>
    </location>
</feature>
<feature type="binding site" evidence="7">
    <location>
        <begin position="230"/>
        <end position="232"/>
    </location>
    <ligand>
        <name>ATP</name>
        <dbReference type="ChEBI" id="CHEBI:30616"/>
    </ligand>
</feature>
<evidence type="ECO:0000256" key="1">
    <source>
        <dbReference type="ARBA" id="ARBA00006303"/>
    </source>
</evidence>
<evidence type="ECO:0000313" key="10">
    <source>
        <dbReference type="Proteomes" id="UP000185093"/>
    </source>
</evidence>
<dbReference type="SUPFAM" id="SSF55681">
    <property type="entry name" value="Class II aaRS and biotin synthetases"/>
    <property type="match status" value="1"/>
</dbReference>
<dbReference type="InterPro" id="IPR012340">
    <property type="entry name" value="NA-bd_OB-fold"/>
</dbReference>
<keyword evidence="7" id="KW-0963">Cytoplasm</keyword>
<accession>A0ABY1JF34</accession>
<evidence type="ECO:0000313" key="9">
    <source>
        <dbReference type="EMBL" id="SIN72861.1"/>
    </source>
</evidence>
<dbReference type="NCBIfam" id="TIGR00459">
    <property type="entry name" value="aspS_bact"/>
    <property type="match status" value="1"/>
</dbReference>
<feature type="binding site" evidence="7">
    <location>
        <position position="239"/>
    </location>
    <ligand>
        <name>ATP</name>
        <dbReference type="ChEBI" id="CHEBI:30616"/>
    </ligand>
</feature>
<dbReference type="Pfam" id="PF01336">
    <property type="entry name" value="tRNA_anti-codon"/>
    <property type="match status" value="1"/>
</dbReference>
<dbReference type="InterPro" id="IPR004365">
    <property type="entry name" value="NA-bd_OB_tRNA"/>
</dbReference>
<keyword evidence="6 7" id="KW-0030">Aminoacyl-tRNA synthetase</keyword>
<feature type="region of interest" description="Aspartate" evidence="7">
    <location>
        <begin position="208"/>
        <end position="211"/>
    </location>
</feature>
<keyword evidence="2 7" id="KW-0436">Ligase</keyword>
<comment type="caution">
    <text evidence="9">The sequence shown here is derived from an EMBL/GenBank/DDBJ whole genome shotgun (WGS) entry which is preliminary data.</text>
</comment>
<name>A0ABY1JF34_9BACT</name>